<proteinExistence type="predicted"/>
<name>A0ABU4S670_9GAMM</name>
<protein>
    <submittedName>
        <fullName evidence="1">Uncharacterized protein</fullName>
    </submittedName>
</protein>
<comment type="caution">
    <text evidence="1">The sequence shown here is derived from an EMBL/GenBank/DDBJ whole genome shotgun (WGS) entry which is preliminary data.</text>
</comment>
<accession>A0ABU4S670</accession>
<organism evidence="1 2">
    <name type="scientific">Xenorhabdus santafensis</name>
    <dbReference type="NCBI Taxonomy" id="2582833"/>
    <lineage>
        <taxon>Bacteria</taxon>
        <taxon>Pseudomonadati</taxon>
        <taxon>Pseudomonadota</taxon>
        <taxon>Gammaproteobacteria</taxon>
        <taxon>Enterobacterales</taxon>
        <taxon>Morganellaceae</taxon>
        <taxon>Xenorhabdus</taxon>
    </lineage>
</organism>
<evidence type="ECO:0000313" key="2">
    <source>
        <dbReference type="Proteomes" id="UP001271890"/>
    </source>
</evidence>
<dbReference type="Proteomes" id="UP001271890">
    <property type="component" value="Unassembled WGS sequence"/>
</dbReference>
<reference evidence="2" key="1">
    <citation type="journal article" date="2024" name="Toxins">
        <title>Genome Sequence Analysis of Native Xenorhabdus Strains Isolated from Entomopathogenic Nematodes in Argentina.</title>
        <authorList>
            <person name="Palma L."/>
            <person name="Frizzo L."/>
            <person name="Kaiser S."/>
            <person name="Berry C."/>
            <person name="Caballero P."/>
            <person name="Bode H.B."/>
            <person name="Del Valle E.E."/>
        </authorList>
    </citation>
    <scope>NUCLEOTIDE SEQUENCE [LARGE SCALE GENOMIC DNA]</scope>
    <source>
        <strain evidence="2">12</strain>
    </source>
</reference>
<evidence type="ECO:0000313" key="1">
    <source>
        <dbReference type="EMBL" id="MDX7986689.1"/>
    </source>
</evidence>
<gene>
    <name evidence="1" type="ORF">FE392_04970</name>
</gene>
<keyword evidence="2" id="KW-1185">Reference proteome</keyword>
<sequence>MNERQVKLSRLFRQGHFKGYVLSVDGLLLSNQQHVIVETKANEVHPTLTVTFAVTDEIADGMDVHL</sequence>
<dbReference type="RefSeq" id="WP_319929132.1">
    <property type="nucleotide sequence ID" value="NZ_VCDN01000017.1"/>
</dbReference>
<dbReference type="EMBL" id="VCDN01000017">
    <property type="protein sequence ID" value="MDX7986689.1"/>
    <property type="molecule type" value="Genomic_DNA"/>
</dbReference>